<dbReference type="InterPro" id="IPR001670">
    <property type="entry name" value="ADH_Fe/GldA"/>
</dbReference>
<evidence type="ECO:0000313" key="7">
    <source>
        <dbReference type="EMBL" id="MBK8524244.1"/>
    </source>
</evidence>
<dbReference type="PANTHER" id="PTHR11496:SF102">
    <property type="entry name" value="ALCOHOL DEHYDROGENASE 4"/>
    <property type="match status" value="1"/>
</dbReference>
<dbReference type="FunFam" id="1.20.1090.10:FF:000001">
    <property type="entry name" value="Aldehyde-alcohol dehydrogenase"/>
    <property type="match status" value="1"/>
</dbReference>
<dbReference type="Proteomes" id="UP000886689">
    <property type="component" value="Unassembled WGS sequence"/>
</dbReference>
<comment type="caution">
    <text evidence="7">The sequence shown here is derived from an EMBL/GenBank/DDBJ whole genome shotgun (WGS) entry which is preliminary data.</text>
</comment>
<sequence>MARYEMRKFVAPEFIFGIGARHRVGYYAQNMQARRVLIVTDPGVAAAGWLAELIENLDESGIQTTVFDALTPNPKDHEIMAGAAHYRAEGCDVIVALGGGSVIDCAKGIGIVSANGGDILDYEGVDRIPRPGPPLICIPTTAGTAADISQFAIINNTSKRYKIAIISKSVVPDVALVDPETTTTMPPYLTACTGLDALTHAIEAYVSTASSPVVDVHALAAIALVNAFLPTAIAEPDNVEAREQMALASLQAGLAFSNASLGAVHAMAHSLGGYLDMPHGESNALLLDHVIRFNYEASRDRYQRIGSMFGIDGSSERELTASIAALRERCGILGGLAARGVTRGTIEDLAPYAERDACIFTNPRRASLADIKTIYAEAL</sequence>
<dbReference type="InterPro" id="IPR018211">
    <property type="entry name" value="ADH_Fe_CS"/>
</dbReference>
<keyword evidence="3" id="KW-0560">Oxidoreductase</keyword>
<organism evidence="7 8">
    <name type="scientific">Candidatus Proximibacter danicus</name>
    <dbReference type="NCBI Taxonomy" id="2954365"/>
    <lineage>
        <taxon>Bacteria</taxon>
        <taxon>Pseudomonadati</taxon>
        <taxon>Pseudomonadota</taxon>
        <taxon>Betaproteobacteria</taxon>
        <taxon>Candidatus Proximibacter</taxon>
    </lineage>
</organism>
<keyword evidence="4" id="KW-0520">NAD</keyword>
<comment type="similarity">
    <text evidence="2">Belongs to the iron-containing alcohol dehydrogenase family.</text>
</comment>
<dbReference type="Pfam" id="PF00465">
    <property type="entry name" value="Fe-ADH"/>
    <property type="match status" value="1"/>
</dbReference>
<reference evidence="7" key="1">
    <citation type="submission" date="2020-10" db="EMBL/GenBank/DDBJ databases">
        <title>Connecting structure to function with the recovery of over 1000 high-quality activated sludge metagenome-assembled genomes encoding full-length rRNA genes using long-read sequencing.</title>
        <authorList>
            <person name="Singleton C.M."/>
            <person name="Petriglieri F."/>
            <person name="Kristensen J.M."/>
            <person name="Kirkegaard R.H."/>
            <person name="Michaelsen T.Y."/>
            <person name="Andersen M.H."/>
            <person name="Karst S.M."/>
            <person name="Dueholm M.S."/>
            <person name="Nielsen P.H."/>
            <person name="Albertsen M."/>
        </authorList>
    </citation>
    <scope>NUCLEOTIDE SEQUENCE</scope>
    <source>
        <strain evidence="7">Hirt_18-Q3-R61-65_BATAC.395</strain>
    </source>
</reference>
<dbReference type="FunFam" id="3.40.50.1970:FF:000003">
    <property type="entry name" value="Alcohol dehydrogenase, iron-containing"/>
    <property type="match status" value="1"/>
</dbReference>
<gene>
    <name evidence="7" type="ORF">IPL58_09000</name>
</gene>
<proteinExistence type="inferred from homology"/>
<dbReference type="Gene3D" id="1.20.1090.10">
    <property type="entry name" value="Dehydroquinate synthase-like - alpha domain"/>
    <property type="match status" value="1"/>
</dbReference>
<accession>A0A9D7K2K0</accession>
<feature type="domain" description="Alcohol dehydrogenase iron-type/glycerol dehydrogenase GldA" evidence="5">
    <location>
        <begin position="13"/>
        <end position="179"/>
    </location>
</feature>
<name>A0A9D7K2K0_9PROT</name>
<protein>
    <submittedName>
        <fullName evidence="7">Iron-containing alcohol dehydrogenase</fullName>
    </submittedName>
</protein>
<dbReference type="GO" id="GO:0004022">
    <property type="term" value="F:alcohol dehydrogenase (NAD+) activity"/>
    <property type="evidence" value="ECO:0007669"/>
    <property type="project" value="TreeGrafter"/>
</dbReference>
<evidence type="ECO:0000256" key="1">
    <source>
        <dbReference type="ARBA" id="ARBA00001962"/>
    </source>
</evidence>
<evidence type="ECO:0000256" key="3">
    <source>
        <dbReference type="ARBA" id="ARBA00023002"/>
    </source>
</evidence>
<dbReference type="InterPro" id="IPR039697">
    <property type="entry name" value="Alcohol_dehydrogenase_Fe"/>
</dbReference>
<dbReference type="CDD" id="cd17814">
    <property type="entry name" value="Fe-ADH-like"/>
    <property type="match status" value="1"/>
</dbReference>
<dbReference type="EMBL" id="JADJUC010000007">
    <property type="protein sequence ID" value="MBK8524244.1"/>
    <property type="molecule type" value="Genomic_DNA"/>
</dbReference>
<evidence type="ECO:0000313" key="8">
    <source>
        <dbReference type="Proteomes" id="UP000886689"/>
    </source>
</evidence>
<comment type="cofactor">
    <cofactor evidence="1">
        <name>Fe cation</name>
        <dbReference type="ChEBI" id="CHEBI:24875"/>
    </cofactor>
</comment>
<dbReference type="SUPFAM" id="SSF56796">
    <property type="entry name" value="Dehydroquinate synthase-like"/>
    <property type="match status" value="1"/>
</dbReference>
<evidence type="ECO:0000256" key="4">
    <source>
        <dbReference type="ARBA" id="ARBA00023027"/>
    </source>
</evidence>
<dbReference type="GO" id="GO:0046872">
    <property type="term" value="F:metal ion binding"/>
    <property type="evidence" value="ECO:0007669"/>
    <property type="project" value="InterPro"/>
</dbReference>
<dbReference type="Pfam" id="PF25137">
    <property type="entry name" value="ADH_Fe_C"/>
    <property type="match status" value="1"/>
</dbReference>
<dbReference type="InterPro" id="IPR056798">
    <property type="entry name" value="ADH_Fe_C"/>
</dbReference>
<evidence type="ECO:0000259" key="6">
    <source>
        <dbReference type="Pfam" id="PF25137"/>
    </source>
</evidence>
<dbReference type="NCBIfam" id="NF041833">
    <property type="entry name" value="Fe_ADH_ErcA"/>
    <property type="match status" value="1"/>
</dbReference>
<evidence type="ECO:0000256" key="2">
    <source>
        <dbReference type="ARBA" id="ARBA00007358"/>
    </source>
</evidence>
<dbReference type="PROSITE" id="PS00913">
    <property type="entry name" value="ADH_IRON_1"/>
    <property type="match status" value="1"/>
</dbReference>
<evidence type="ECO:0000259" key="5">
    <source>
        <dbReference type="Pfam" id="PF00465"/>
    </source>
</evidence>
<dbReference type="AlphaFoldDB" id="A0A9D7K2K0"/>
<dbReference type="PANTHER" id="PTHR11496">
    <property type="entry name" value="ALCOHOL DEHYDROGENASE"/>
    <property type="match status" value="1"/>
</dbReference>
<dbReference type="Gene3D" id="3.40.50.1970">
    <property type="match status" value="1"/>
</dbReference>
<feature type="domain" description="Fe-containing alcohol dehydrogenase-like C-terminal" evidence="6">
    <location>
        <begin position="190"/>
        <end position="378"/>
    </location>
</feature>